<keyword evidence="3" id="KW-1185">Reference proteome</keyword>
<dbReference type="Proteomes" id="UP001176941">
    <property type="component" value="Unassembled WGS sequence"/>
</dbReference>
<reference evidence="2" key="1">
    <citation type="submission" date="2023-04" db="EMBL/GenBank/DDBJ databases">
        <authorList>
            <consortium name="ELIXIR-Norway"/>
        </authorList>
    </citation>
    <scope>NUCLEOTIDE SEQUENCE [LARGE SCALE GENOMIC DNA]</scope>
</reference>
<feature type="compositionally biased region" description="Polar residues" evidence="1">
    <location>
        <begin position="479"/>
        <end position="491"/>
    </location>
</feature>
<evidence type="ECO:0000313" key="2">
    <source>
        <dbReference type="EMBL" id="CAI9149384.1"/>
    </source>
</evidence>
<protein>
    <submittedName>
        <fullName evidence="2">Uncharacterized protein</fullName>
    </submittedName>
</protein>
<evidence type="ECO:0000256" key="1">
    <source>
        <dbReference type="SAM" id="MobiDB-lite"/>
    </source>
</evidence>
<sequence>MATHSPRPTILEVAVGSQVPQLSADFSLPGALCEPRPERASLLTEVQAYSKRPKTADGHETKFAGGTGGFSATGQRPGSTQTTDLGAQVCCSNALPGPSDSTSKAASENCSDGKGSSHSAQAQARTQCADTIRAALTVTAASSCHDAAHHGHSDLCAPGASTSTALRDFHMSLCAVHTSGNRILYACADASGSRVNGENCNASSVILGGAACRETPNRYITHVDRTETNTSGNGGDGTEINVPGNGEARDARRVAQAPSDANRACTSDTSRAAALSQVRASTPLVQKTTAESGHNVPTGEQHTSDSADPVQGRCGVRIGLPLDKACTTESWTTDSSALSCRESRGSSLLSALTGGTAPCGALPVFTVDGGCCGSGVAAQRTRPKVPLEHKLEQAVSGKEHGPVLDGRLYWGKKRGPYDRPVRTFLHDEERANTVLSAKGQAVPQRRMSAEQGAEDRSDAVTASVHMASVLGSSSSMASTRANHSYSTPIKR</sequence>
<feature type="compositionally biased region" description="Polar residues" evidence="1">
    <location>
        <begin position="278"/>
        <end position="292"/>
    </location>
</feature>
<feature type="region of interest" description="Disordered" evidence="1">
    <location>
        <begin position="50"/>
        <end position="82"/>
    </location>
</feature>
<comment type="caution">
    <text evidence="2">The sequence shown here is derived from an EMBL/GenBank/DDBJ whole genome shotgun (WGS) entry which is preliminary data.</text>
</comment>
<feature type="region of interest" description="Disordered" evidence="1">
    <location>
        <begin position="97"/>
        <end position="118"/>
    </location>
</feature>
<evidence type="ECO:0000313" key="3">
    <source>
        <dbReference type="Proteomes" id="UP001176941"/>
    </source>
</evidence>
<feature type="compositionally biased region" description="Low complexity" evidence="1">
    <location>
        <begin position="463"/>
        <end position="478"/>
    </location>
</feature>
<organism evidence="2 3">
    <name type="scientific">Rangifer tarandus platyrhynchus</name>
    <name type="common">Svalbard reindeer</name>
    <dbReference type="NCBI Taxonomy" id="3082113"/>
    <lineage>
        <taxon>Eukaryota</taxon>
        <taxon>Metazoa</taxon>
        <taxon>Chordata</taxon>
        <taxon>Craniata</taxon>
        <taxon>Vertebrata</taxon>
        <taxon>Euteleostomi</taxon>
        <taxon>Mammalia</taxon>
        <taxon>Eutheria</taxon>
        <taxon>Laurasiatheria</taxon>
        <taxon>Artiodactyla</taxon>
        <taxon>Ruminantia</taxon>
        <taxon>Pecora</taxon>
        <taxon>Cervidae</taxon>
        <taxon>Odocoileinae</taxon>
        <taxon>Rangifer</taxon>
    </lineage>
</organism>
<gene>
    <name evidence="2" type="ORF">MRATA1EN1_LOCUS31002</name>
</gene>
<dbReference type="EMBL" id="CATKSN020000269">
    <property type="protein sequence ID" value="CAI9149384.1"/>
    <property type="molecule type" value="Genomic_DNA"/>
</dbReference>
<accession>A0ABN8XP36</accession>
<proteinExistence type="predicted"/>
<feature type="region of interest" description="Disordered" evidence="1">
    <location>
        <begin position="225"/>
        <end position="314"/>
    </location>
</feature>
<feature type="region of interest" description="Disordered" evidence="1">
    <location>
        <begin position="439"/>
        <end position="491"/>
    </location>
</feature>
<name>A0ABN8XP36_RANTA</name>
<feature type="compositionally biased region" description="Polar residues" evidence="1">
    <location>
        <begin position="99"/>
        <end position="118"/>
    </location>
</feature>